<evidence type="ECO:0000256" key="3">
    <source>
        <dbReference type="ARBA" id="ARBA00022692"/>
    </source>
</evidence>
<evidence type="ECO:0000256" key="1">
    <source>
        <dbReference type="ARBA" id="ARBA00004651"/>
    </source>
</evidence>
<keyword evidence="4 6" id="KW-1133">Transmembrane helix</keyword>
<feature type="transmembrane region" description="Helical" evidence="6">
    <location>
        <begin position="259"/>
        <end position="280"/>
    </location>
</feature>
<dbReference type="Pfam" id="PF12704">
    <property type="entry name" value="MacB_PCD"/>
    <property type="match status" value="1"/>
</dbReference>
<keyword evidence="2" id="KW-1003">Cell membrane</keyword>
<dbReference type="AlphaFoldDB" id="A0A841HQE1"/>
<keyword evidence="5 6" id="KW-0472">Membrane</keyword>
<accession>A0A841HQE1</accession>
<feature type="transmembrane region" description="Helical" evidence="6">
    <location>
        <begin position="21"/>
        <end position="45"/>
    </location>
</feature>
<dbReference type="InterPro" id="IPR003838">
    <property type="entry name" value="ABC3_permease_C"/>
</dbReference>
<dbReference type="PANTHER" id="PTHR30572">
    <property type="entry name" value="MEMBRANE COMPONENT OF TRANSPORTER-RELATED"/>
    <property type="match status" value="1"/>
</dbReference>
<feature type="transmembrane region" description="Helical" evidence="6">
    <location>
        <begin position="361"/>
        <end position="382"/>
    </location>
</feature>
<dbReference type="Proteomes" id="UP000588068">
    <property type="component" value="Unassembled WGS sequence"/>
</dbReference>
<feature type="domain" description="MacB-like periplasmic core" evidence="8">
    <location>
        <begin position="24"/>
        <end position="233"/>
    </location>
</feature>
<sequence length="396" mass="41760">MKMLRQIGSVTAMNLRSLRQRASTSLVIVIGIAGVVAVLISVLAMSTGMIKTMNNAGRDDRAIVLRNGSASDASSVLARDAVRLITEGAAVKRDGEGKPIASPESMRRVTLFKKDDGAEVNVLLRGVGTQFERVRPELKIIEGRMFAPAVNEVIVGKSANAQFKGLNVGDQITTRGAVWKVVGIFSSGGDVHESEMMADVETVNSAERRGGFQSVVVLLESPGAFAQFKDSLTSNPALAVDVHRERDYYKQQSKTISRIIFYIAYVVGGIMAVGAVFGALNTMYSAVSARVREIATLRALGFGSTAMVLSVLVEALLLALIGGAVGALIAWLFFNGHVVSTSGGGGAATQLVFELTVSPQLVATGIIWACLIGLIGGLFPAIRAARLPVAEALRAV</sequence>
<protein>
    <submittedName>
        <fullName evidence="9">Putative ABC transport system permease protein</fullName>
    </submittedName>
</protein>
<evidence type="ECO:0000256" key="5">
    <source>
        <dbReference type="ARBA" id="ARBA00023136"/>
    </source>
</evidence>
<dbReference type="RefSeq" id="WP_246433660.1">
    <property type="nucleotide sequence ID" value="NZ_JACHHZ010000004.1"/>
</dbReference>
<evidence type="ECO:0000259" key="8">
    <source>
        <dbReference type="Pfam" id="PF12704"/>
    </source>
</evidence>
<evidence type="ECO:0000259" key="7">
    <source>
        <dbReference type="Pfam" id="PF02687"/>
    </source>
</evidence>
<name>A0A841HQE1_9GAMM</name>
<dbReference type="PANTHER" id="PTHR30572:SF15">
    <property type="entry name" value="ABC TRANSPORTER PERMEASE"/>
    <property type="match status" value="1"/>
</dbReference>
<evidence type="ECO:0000313" key="9">
    <source>
        <dbReference type="EMBL" id="MBB6094450.1"/>
    </source>
</evidence>
<keyword evidence="10" id="KW-1185">Reference proteome</keyword>
<comment type="subcellular location">
    <subcellularLocation>
        <location evidence="1">Cell membrane</location>
        <topology evidence="1">Multi-pass membrane protein</topology>
    </subcellularLocation>
</comment>
<proteinExistence type="predicted"/>
<reference evidence="9 10" key="1">
    <citation type="submission" date="2020-08" db="EMBL/GenBank/DDBJ databases">
        <title>Genomic Encyclopedia of Type Strains, Phase IV (KMG-IV): sequencing the most valuable type-strain genomes for metagenomic binning, comparative biology and taxonomic classification.</title>
        <authorList>
            <person name="Goeker M."/>
        </authorList>
    </citation>
    <scope>NUCLEOTIDE SEQUENCE [LARGE SCALE GENOMIC DNA]</scope>
    <source>
        <strain evidence="9 10">DSM 26723</strain>
    </source>
</reference>
<evidence type="ECO:0000313" key="10">
    <source>
        <dbReference type="Proteomes" id="UP000588068"/>
    </source>
</evidence>
<dbReference type="GO" id="GO:0005886">
    <property type="term" value="C:plasma membrane"/>
    <property type="evidence" value="ECO:0007669"/>
    <property type="project" value="UniProtKB-SubCell"/>
</dbReference>
<evidence type="ECO:0000256" key="4">
    <source>
        <dbReference type="ARBA" id="ARBA00022989"/>
    </source>
</evidence>
<feature type="transmembrane region" description="Helical" evidence="6">
    <location>
        <begin position="301"/>
        <end position="334"/>
    </location>
</feature>
<dbReference type="InterPro" id="IPR025857">
    <property type="entry name" value="MacB_PCD"/>
</dbReference>
<keyword evidence="3 6" id="KW-0812">Transmembrane</keyword>
<gene>
    <name evidence="9" type="ORF">HNQ60_003337</name>
</gene>
<dbReference type="Pfam" id="PF02687">
    <property type="entry name" value="FtsX"/>
    <property type="match status" value="1"/>
</dbReference>
<feature type="domain" description="ABC3 transporter permease C-terminal" evidence="7">
    <location>
        <begin position="266"/>
        <end position="388"/>
    </location>
</feature>
<organism evidence="9 10">
    <name type="scientific">Povalibacter uvarum</name>
    <dbReference type="NCBI Taxonomy" id="732238"/>
    <lineage>
        <taxon>Bacteria</taxon>
        <taxon>Pseudomonadati</taxon>
        <taxon>Pseudomonadota</taxon>
        <taxon>Gammaproteobacteria</taxon>
        <taxon>Steroidobacterales</taxon>
        <taxon>Steroidobacteraceae</taxon>
        <taxon>Povalibacter</taxon>
    </lineage>
</organism>
<dbReference type="EMBL" id="JACHHZ010000004">
    <property type="protein sequence ID" value="MBB6094450.1"/>
    <property type="molecule type" value="Genomic_DNA"/>
</dbReference>
<comment type="caution">
    <text evidence="9">The sequence shown here is derived from an EMBL/GenBank/DDBJ whole genome shotgun (WGS) entry which is preliminary data.</text>
</comment>
<evidence type="ECO:0000256" key="2">
    <source>
        <dbReference type="ARBA" id="ARBA00022475"/>
    </source>
</evidence>
<dbReference type="GO" id="GO:0022857">
    <property type="term" value="F:transmembrane transporter activity"/>
    <property type="evidence" value="ECO:0007669"/>
    <property type="project" value="TreeGrafter"/>
</dbReference>
<evidence type="ECO:0000256" key="6">
    <source>
        <dbReference type="SAM" id="Phobius"/>
    </source>
</evidence>
<dbReference type="InterPro" id="IPR050250">
    <property type="entry name" value="Macrolide_Exporter_MacB"/>
</dbReference>